<keyword evidence="3" id="KW-1185">Reference proteome</keyword>
<organism evidence="2 3">
    <name type="scientific">Aspergillus leporis</name>
    <dbReference type="NCBI Taxonomy" id="41062"/>
    <lineage>
        <taxon>Eukaryota</taxon>
        <taxon>Fungi</taxon>
        <taxon>Dikarya</taxon>
        <taxon>Ascomycota</taxon>
        <taxon>Pezizomycotina</taxon>
        <taxon>Eurotiomycetes</taxon>
        <taxon>Eurotiomycetidae</taxon>
        <taxon>Eurotiales</taxon>
        <taxon>Aspergillaceae</taxon>
        <taxon>Aspergillus</taxon>
        <taxon>Aspergillus subgen. Circumdati</taxon>
    </lineage>
</organism>
<dbReference type="AlphaFoldDB" id="A0A5N5WGQ1"/>
<accession>A0A5N5WGQ1</accession>
<reference evidence="2 3" key="1">
    <citation type="submission" date="2019-04" db="EMBL/GenBank/DDBJ databases">
        <title>Friends and foes A comparative genomics study of 23 Aspergillus species from section Flavi.</title>
        <authorList>
            <consortium name="DOE Joint Genome Institute"/>
            <person name="Kjaerbolling I."/>
            <person name="Vesth T."/>
            <person name="Frisvad J.C."/>
            <person name="Nybo J.L."/>
            <person name="Theobald S."/>
            <person name="Kildgaard S."/>
            <person name="Isbrandt T."/>
            <person name="Kuo A."/>
            <person name="Sato A."/>
            <person name="Lyhne E.K."/>
            <person name="Kogle M.E."/>
            <person name="Wiebenga A."/>
            <person name="Kun R.S."/>
            <person name="Lubbers R.J."/>
            <person name="Makela M.R."/>
            <person name="Barry K."/>
            <person name="Chovatia M."/>
            <person name="Clum A."/>
            <person name="Daum C."/>
            <person name="Haridas S."/>
            <person name="He G."/>
            <person name="LaButti K."/>
            <person name="Lipzen A."/>
            <person name="Mondo S."/>
            <person name="Riley R."/>
            <person name="Salamov A."/>
            <person name="Simmons B.A."/>
            <person name="Magnuson J.K."/>
            <person name="Henrissat B."/>
            <person name="Mortensen U.H."/>
            <person name="Larsen T.O."/>
            <person name="Devries R.P."/>
            <person name="Grigoriev I.V."/>
            <person name="Machida M."/>
            <person name="Baker S.E."/>
            <person name="Andersen M.R."/>
        </authorList>
    </citation>
    <scope>NUCLEOTIDE SEQUENCE [LARGE SCALE GENOMIC DNA]</scope>
    <source>
        <strain evidence="2 3">CBS 151.66</strain>
    </source>
</reference>
<keyword evidence="1" id="KW-0812">Transmembrane</keyword>
<evidence type="ECO:0000313" key="2">
    <source>
        <dbReference type="EMBL" id="KAB8067299.1"/>
    </source>
</evidence>
<name>A0A5N5WGQ1_9EURO</name>
<protein>
    <submittedName>
        <fullName evidence="2">Uncharacterized protein</fullName>
    </submittedName>
</protein>
<dbReference type="Proteomes" id="UP000326565">
    <property type="component" value="Unassembled WGS sequence"/>
</dbReference>
<dbReference type="EMBL" id="ML732510">
    <property type="protein sequence ID" value="KAB8067299.1"/>
    <property type="molecule type" value="Genomic_DNA"/>
</dbReference>
<proteinExistence type="predicted"/>
<evidence type="ECO:0000256" key="1">
    <source>
        <dbReference type="SAM" id="Phobius"/>
    </source>
</evidence>
<gene>
    <name evidence="2" type="ORF">BDV29DRAFT_94614</name>
</gene>
<keyword evidence="1" id="KW-1133">Transmembrane helix</keyword>
<sequence length="148" mass="16458">MKPNCLVEYLARPVTAAGMKFKVSYYGTEGTLEDRGVGLIIFGVFLVCILVWIYVTGLIPDSIAVTARDPGGDPVEVFCFIATWIRPESQVIGTALGAINIIAEEDVCNKYKKQKSYCQPRHDRLPILRLFWAQECVTSGRGQSEEPK</sequence>
<evidence type="ECO:0000313" key="3">
    <source>
        <dbReference type="Proteomes" id="UP000326565"/>
    </source>
</evidence>
<feature type="transmembrane region" description="Helical" evidence="1">
    <location>
        <begin position="36"/>
        <end position="55"/>
    </location>
</feature>
<keyword evidence="1" id="KW-0472">Membrane</keyword>